<keyword evidence="2" id="KW-1185">Reference proteome</keyword>
<accession>A0ACD5Z8N4</accession>
<evidence type="ECO:0000313" key="1">
    <source>
        <dbReference type="EnsemblPlants" id="AVESA.00010b.r2.6CG1114940.1.CDS"/>
    </source>
</evidence>
<reference evidence="1" key="1">
    <citation type="submission" date="2021-05" db="EMBL/GenBank/DDBJ databases">
        <authorList>
            <person name="Scholz U."/>
            <person name="Mascher M."/>
            <person name="Fiebig A."/>
        </authorList>
    </citation>
    <scope>NUCLEOTIDE SEQUENCE [LARGE SCALE GENOMIC DNA]</scope>
</reference>
<reference evidence="1" key="2">
    <citation type="submission" date="2025-09" db="UniProtKB">
        <authorList>
            <consortium name="EnsemblPlants"/>
        </authorList>
    </citation>
    <scope>IDENTIFICATION</scope>
</reference>
<dbReference type="EnsemblPlants" id="AVESA.00010b.r2.6CG1114940.1">
    <property type="protein sequence ID" value="AVESA.00010b.r2.6CG1114940.1.CDS"/>
    <property type="gene ID" value="AVESA.00010b.r2.6CG1114940"/>
</dbReference>
<organism evidence="1 2">
    <name type="scientific">Avena sativa</name>
    <name type="common">Oat</name>
    <dbReference type="NCBI Taxonomy" id="4498"/>
    <lineage>
        <taxon>Eukaryota</taxon>
        <taxon>Viridiplantae</taxon>
        <taxon>Streptophyta</taxon>
        <taxon>Embryophyta</taxon>
        <taxon>Tracheophyta</taxon>
        <taxon>Spermatophyta</taxon>
        <taxon>Magnoliopsida</taxon>
        <taxon>Liliopsida</taxon>
        <taxon>Poales</taxon>
        <taxon>Poaceae</taxon>
        <taxon>BOP clade</taxon>
        <taxon>Pooideae</taxon>
        <taxon>Poodae</taxon>
        <taxon>Poeae</taxon>
        <taxon>Poeae Chloroplast Group 1 (Aveneae type)</taxon>
        <taxon>Aveninae</taxon>
        <taxon>Avena</taxon>
    </lineage>
</organism>
<evidence type="ECO:0000313" key="2">
    <source>
        <dbReference type="Proteomes" id="UP001732700"/>
    </source>
</evidence>
<protein>
    <submittedName>
        <fullName evidence="1">Uncharacterized protein</fullName>
    </submittedName>
</protein>
<proteinExistence type="predicted"/>
<sequence length="270" mass="30373">MFLEEFFGHLLGKKRWGDGVMRDLEVSLRAKGPVHPAYDTMLERCGTFAYFARLMGCTFSALSGGFLVTSYLAAHRAPLPPSASIMQILLAVPPRPVILLLGCSCACMPVVTKMHYYDLQLGFAKILLNKGEEHTKMELAKIILKKHRDDKSLVEAVKRHFVADHLLSDQHQEKPLLRWRERGSYVDSALLEKLMEYEAAVEKHREHEAALEKTMKEMKELQTALKMLMKKYEAKNSGVGAKSSVNTGLFQEDPLACMVGTPGNNTEFSE</sequence>
<dbReference type="Proteomes" id="UP001732700">
    <property type="component" value="Chromosome 6C"/>
</dbReference>
<name>A0ACD5Z8N4_AVESA</name>